<feature type="domain" description="PilZ" evidence="2">
    <location>
        <begin position="18"/>
        <end position="98"/>
    </location>
</feature>
<accession>A0ABV2IZQ5</accession>
<dbReference type="Proteomes" id="UP001549047">
    <property type="component" value="Unassembled WGS sequence"/>
</dbReference>
<reference evidence="3 4" key="1">
    <citation type="submission" date="2024-06" db="EMBL/GenBank/DDBJ databases">
        <title>Genomic Encyclopedia of Type Strains, Phase IV (KMG-IV): sequencing the most valuable type-strain genomes for metagenomic binning, comparative biology and taxonomic classification.</title>
        <authorList>
            <person name="Goeker M."/>
        </authorList>
    </citation>
    <scope>NUCLEOTIDE SEQUENCE [LARGE SCALE GENOMIC DNA]</scope>
    <source>
        <strain evidence="3 4">DSM 29780</strain>
    </source>
</reference>
<comment type="caution">
    <text evidence="3">The sequence shown here is derived from an EMBL/GenBank/DDBJ whole genome shotgun (WGS) entry which is preliminary data.</text>
</comment>
<evidence type="ECO:0000259" key="2">
    <source>
        <dbReference type="Pfam" id="PF07238"/>
    </source>
</evidence>
<gene>
    <name evidence="3" type="ORF">ABID16_001439</name>
</gene>
<dbReference type="Gene3D" id="2.40.10.220">
    <property type="entry name" value="predicted glycosyltransferase like domains"/>
    <property type="match status" value="1"/>
</dbReference>
<evidence type="ECO:0000313" key="4">
    <source>
        <dbReference type="Proteomes" id="UP001549047"/>
    </source>
</evidence>
<name>A0ABV2IZQ5_9HYPH</name>
<evidence type="ECO:0000313" key="3">
    <source>
        <dbReference type="EMBL" id="MET3613134.1"/>
    </source>
</evidence>
<evidence type="ECO:0000256" key="1">
    <source>
        <dbReference type="SAM" id="MobiDB-lite"/>
    </source>
</evidence>
<dbReference type="RefSeq" id="WP_354555626.1">
    <property type="nucleotide sequence ID" value="NZ_JBEPMB010000001.1"/>
</dbReference>
<dbReference type="EMBL" id="JBEPMB010000001">
    <property type="protein sequence ID" value="MET3613134.1"/>
    <property type="molecule type" value="Genomic_DNA"/>
</dbReference>
<dbReference type="SUPFAM" id="SSF141371">
    <property type="entry name" value="PilZ domain-like"/>
    <property type="match status" value="1"/>
</dbReference>
<proteinExistence type="predicted"/>
<dbReference type="Pfam" id="PF07238">
    <property type="entry name" value="PilZ"/>
    <property type="match status" value="1"/>
</dbReference>
<organism evidence="3 4">
    <name type="scientific">Rhizobium aquaticum</name>
    <dbReference type="NCBI Taxonomy" id="1549636"/>
    <lineage>
        <taxon>Bacteria</taxon>
        <taxon>Pseudomonadati</taxon>
        <taxon>Pseudomonadota</taxon>
        <taxon>Alphaproteobacteria</taxon>
        <taxon>Hyphomicrobiales</taxon>
        <taxon>Rhizobiaceae</taxon>
        <taxon>Rhizobium/Agrobacterium group</taxon>
        <taxon>Rhizobium</taxon>
    </lineage>
</organism>
<keyword evidence="4" id="KW-1185">Reference proteome</keyword>
<sequence length="142" mass="16048">MTPDENTHDPQSEEAVERARRTRVFKGAHAAFNQEHSAVPCIVRDLSESGAKVEFSLGWIVPTNFTLFVELDGFKVECEKVWHRGDLYGVRFTGPRIPTDLVRKQRVDLYDARNVVEEAETTPAPTPSFGRSAKKPVFGKFK</sequence>
<protein>
    <recommendedName>
        <fullName evidence="2">PilZ domain-containing protein</fullName>
    </recommendedName>
</protein>
<dbReference type="InterPro" id="IPR009875">
    <property type="entry name" value="PilZ_domain"/>
</dbReference>
<feature type="region of interest" description="Disordered" evidence="1">
    <location>
        <begin position="121"/>
        <end position="142"/>
    </location>
</feature>